<dbReference type="GO" id="GO:0005509">
    <property type="term" value="F:calcium ion binding"/>
    <property type="evidence" value="ECO:0007669"/>
    <property type="project" value="InterPro"/>
</dbReference>
<reference evidence="7 8" key="1">
    <citation type="journal article" date="2020" name="Nat. Commun.">
        <title>Genome of Tripterygium wilfordii and identification of cytochrome P450 involved in triptolide biosynthesis.</title>
        <authorList>
            <person name="Tu L."/>
            <person name="Su P."/>
            <person name="Zhang Z."/>
            <person name="Gao L."/>
            <person name="Wang J."/>
            <person name="Hu T."/>
            <person name="Zhou J."/>
            <person name="Zhang Y."/>
            <person name="Zhao Y."/>
            <person name="Liu Y."/>
            <person name="Song Y."/>
            <person name="Tong Y."/>
            <person name="Lu Y."/>
            <person name="Yang J."/>
            <person name="Xu C."/>
            <person name="Jia M."/>
            <person name="Peters R.J."/>
            <person name="Huang L."/>
            <person name="Gao W."/>
        </authorList>
    </citation>
    <scope>NUCLEOTIDE SEQUENCE [LARGE SCALE GENOMIC DNA]</scope>
    <source>
        <strain evidence="8">cv. XIE 37</strain>
        <tissue evidence="7">Leaf</tissue>
    </source>
</reference>
<evidence type="ECO:0000256" key="1">
    <source>
        <dbReference type="ARBA" id="ARBA00022536"/>
    </source>
</evidence>
<sequence length="148" mass="16234">MAIRRAVIQVLVIKYIDECEDQTLNDCERICTNTVGNYTCSCPKGYHGDGRKAGNGCTMNRSLVIPIAVGEERPTMKEVAMELEGLRIASRHTWANSDGTELQETEHLLGDDRSDGLSFCYGTNGSTSMGYDSVKNHVLLPVHGGRNP</sequence>
<dbReference type="AlphaFoldDB" id="A0A7J7DRS5"/>
<feature type="domain" description="EGF-like" evidence="6">
    <location>
        <begin position="15"/>
        <end position="49"/>
    </location>
</feature>
<name>A0A7J7DRS5_TRIWF</name>
<organism evidence="7 8">
    <name type="scientific">Tripterygium wilfordii</name>
    <name type="common">Thunder God vine</name>
    <dbReference type="NCBI Taxonomy" id="458696"/>
    <lineage>
        <taxon>Eukaryota</taxon>
        <taxon>Viridiplantae</taxon>
        <taxon>Streptophyta</taxon>
        <taxon>Embryophyta</taxon>
        <taxon>Tracheophyta</taxon>
        <taxon>Spermatophyta</taxon>
        <taxon>Magnoliopsida</taxon>
        <taxon>eudicotyledons</taxon>
        <taxon>Gunneridae</taxon>
        <taxon>Pentapetalae</taxon>
        <taxon>rosids</taxon>
        <taxon>fabids</taxon>
        <taxon>Celastrales</taxon>
        <taxon>Celastraceae</taxon>
        <taxon>Tripterygium</taxon>
    </lineage>
</organism>
<keyword evidence="2" id="KW-0732">Signal</keyword>
<dbReference type="PROSITE" id="PS00010">
    <property type="entry name" value="ASX_HYDROXYL"/>
    <property type="match status" value="1"/>
</dbReference>
<dbReference type="SMART" id="SM00179">
    <property type="entry name" value="EGF_CA"/>
    <property type="match status" value="1"/>
</dbReference>
<protein>
    <recommendedName>
        <fullName evidence="6">EGF-like domain-containing protein</fullName>
    </recommendedName>
</protein>
<proteinExistence type="predicted"/>
<dbReference type="Gene3D" id="2.10.25.10">
    <property type="entry name" value="Laminin"/>
    <property type="match status" value="1"/>
</dbReference>
<dbReference type="SMART" id="SM00181">
    <property type="entry name" value="EGF"/>
    <property type="match status" value="1"/>
</dbReference>
<evidence type="ECO:0000259" key="6">
    <source>
        <dbReference type="PROSITE" id="PS50026"/>
    </source>
</evidence>
<accession>A0A7J7DRS5</accession>
<dbReference type="InterPro" id="IPR001881">
    <property type="entry name" value="EGF-like_Ca-bd_dom"/>
</dbReference>
<dbReference type="InterPro" id="IPR000152">
    <property type="entry name" value="EGF-type_Asp/Asn_hydroxyl_site"/>
</dbReference>
<evidence type="ECO:0000256" key="3">
    <source>
        <dbReference type="ARBA" id="ARBA00022737"/>
    </source>
</evidence>
<gene>
    <name evidence="7" type="ORF">HS088_TW04G01040</name>
</gene>
<dbReference type="Pfam" id="PF07645">
    <property type="entry name" value="EGF_CA"/>
    <property type="match status" value="1"/>
</dbReference>
<dbReference type="CDD" id="cd00054">
    <property type="entry name" value="EGF_CA"/>
    <property type="match status" value="1"/>
</dbReference>
<dbReference type="FunFam" id="2.10.25.10:FF:000038">
    <property type="entry name" value="Fibrillin 2"/>
    <property type="match status" value="1"/>
</dbReference>
<evidence type="ECO:0000313" key="8">
    <source>
        <dbReference type="Proteomes" id="UP000593562"/>
    </source>
</evidence>
<dbReference type="InParanoid" id="A0A7J7DRS5"/>
<comment type="caution">
    <text evidence="7">The sequence shown here is derived from an EMBL/GenBank/DDBJ whole genome shotgun (WGS) entry which is preliminary data.</text>
</comment>
<keyword evidence="3" id="KW-0677">Repeat</keyword>
<dbReference type="PROSITE" id="PS50026">
    <property type="entry name" value="EGF_3"/>
    <property type="match status" value="1"/>
</dbReference>
<keyword evidence="8" id="KW-1185">Reference proteome</keyword>
<dbReference type="InterPro" id="IPR049883">
    <property type="entry name" value="NOTCH1_EGF-like"/>
</dbReference>
<keyword evidence="4" id="KW-1015">Disulfide bond</keyword>
<dbReference type="Proteomes" id="UP000593562">
    <property type="component" value="Unassembled WGS sequence"/>
</dbReference>
<comment type="caution">
    <text evidence="5">Lacks conserved residue(s) required for the propagation of feature annotation.</text>
</comment>
<evidence type="ECO:0000256" key="5">
    <source>
        <dbReference type="PROSITE-ProRule" id="PRU00076"/>
    </source>
</evidence>
<evidence type="ECO:0000256" key="2">
    <source>
        <dbReference type="ARBA" id="ARBA00022729"/>
    </source>
</evidence>
<keyword evidence="1 5" id="KW-0245">EGF-like domain</keyword>
<dbReference type="SUPFAM" id="SSF57196">
    <property type="entry name" value="EGF/Laminin"/>
    <property type="match status" value="1"/>
</dbReference>
<evidence type="ECO:0000313" key="7">
    <source>
        <dbReference type="EMBL" id="KAF5749078.1"/>
    </source>
</evidence>
<dbReference type="EMBL" id="JAAARO010000004">
    <property type="protein sequence ID" value="KAF5749078.1"/>
    <property type="molecule type" value="Genomic_DNA"/>
</dbReference>
<dbReference type="InterPro" id="IPR000742">
    <property type="entry name" value="EGF"/>
</dbReference>
<evidence type="ECO:0000256" key="4">
    <source>
        <dbReference type="ARBA" id="ARBA00023157"/>
    </source>
</evidence>